<dbReference type="PANTHER" id="PTHR11203:SF37">
    <property type="entry name" value="INTEGRATOR COMPLEX SUBUNIT 11"/>
    <property type="match status" value="1"/>
</dbReference>
<name>A0ABT4Q4Z2_9BACL</name>
<dbReference type="Proteomes" id="UP001527882">
    <property type="component" value="Unassembled WGS sequence"/>
</dbReference>
<evidence type="ECO:0000256" key="1">
    <source>
        <dbReference type="ARBA" id="ARBA00022801"/>
    </source>
</evidence>
<dbReference type="RefSeq" id="WP_269880319.1">
    <property type="nucleotide sequence ID" value="NZ_JAQAGZ010000003.1"/>
</dbReference>
<dbReference type="Pfam" id="PF00753">
    <property type="entry name" value="Lactamase_B"/>
    <property type="match status" value="1"/>
</dbReference>
<dbReference type="Pfam" id="PF10996">
    <property type="entry name" value="Beta-Casp"/>
    <property type="match status" value="1"/>
</dbReference>
<keyword evidence="1" id="KW-0378">Hydrolase</keyword>
<dbReference type="EMBL" id="JAQAGZ010000003">
    <property type="protein sequence ID" value="MCZ8511923.1"/>
    <property type="molecule type" value="Genomic_DNA"/>
</dbReference>
<dbReference type="Pfam" id="PF07521">
    <property type="entry name" value="RMMBL"/>
    <property type="match status" value="1"/>
</dbReference>
<evidence type="ECO:0000313" key="8">
    <source>
        <dbReference type="Proteomes" id="UP001527882"/>
    </source>
</evidence>
<dbReference type="Gene3D" id="3.40.50.10890">
    <property type="match status" value="1"/>
</dbReference>
<dbReference type="InterPro" id="IPR050698">
    <property type="entry name" value="MBL"/>
</dbReference>
<dbReference type="InterPro" id="IPR001279">
    <property type="entry name" value="Metallo-B-lactamas"/>
</dbReference>
<comment type="catalytic activity">
    <reaction evidence="2">
        <text>3',5'-cyclic CMP + H2O = CMP + H(+)</text>
        <dbReference type="Rhea" id="RHEA:72675"/>
        <dbReference type="ChEBI" id="CHEBI:15377"/>
        <dbReference type="ChEBI" id="CHEBI:15378"/>
        <dbReference type="ChEBI" id="CHEBI:58003"/>
        <dbReference type="ChEBI" id="CHEBI:60377"/>
    </reaction>
    <physiologicalReaction direction="left-to-right" evidence="2">
        <dbReference type="Rhea" id="RHEA:72676"/>
    </physiologicalReaction>
</comment>
<evidence type="ECO:0000256" key="4">
    <source>
        <dbReference type="ARBA" id="ARBA00048505"/>
    </source>
</evidence>
<accession>A0ABT4Q4Z2</accession>
<comment type="catalytic activity">
    <reaction evidence="4">
        <text>3',5'-cyclic UMP + H2O = UMP + H(+)</text>
        <dbReference type="Rhea" id="RHEA:70575"/>
        <dbReference type="ChEBI" id="CHEBI:15377"/>
        <dbReference type="ChEBI" id="CHEBI:15378"/>
        <dbReference type="ChEBI" id="CHEBI:57865"/>
        <dbReference type="ChEBI" id="CHEBI:184387"/>
    </reaction>
    <physiologicalReaction direction="left-to-right" evidence="4">
        <dbReference type="Rhea" id="RHEA:70576"/>
    </physiologicalReaction>
</comment>
<gene>
    <name evidence="7" type="ORF">O9H85_05700</name>
</gene>
<dbReference type="InterPro" id="IPR022712">
    <property type="entry name" value="Beta_Casp"/>
</dbReference>
<dbReference type="SMART" id="SM01027">
    <property type="entry name" value="Beta-Casp"/>
    <property type="match status" value="1"/>
</dbReference>
<reference evidence="7 8" key="1">
    <citation type="submission" date="2022-12" db="EMBL/GenBank/DDBJ databases">
        <title>Draft genome sequence of Paenibacillus sp. dW9.</title>
        <authorList>
            <person name="Choi E.-W."/>
            <person name="Kim D.-U."/>
        </authorList>
    </citation>
    <scope>NUCLEOTIDE SEQUENCE [LARGE SCALE GENOMIC DNA]</scope>
    <source>
        <strain evidence="8">dW9</strain>
    </source>
</reference>
<keyword evidence="8" id="KW-1185">Reference proteome</keyword>
<proteinExistence type="predicted"/>
<evidence type="ECO:0000313" key="7">
    <source>
        <dbReference type="EMBL" id="MCZ8511923.1"/>
    </source>
</evidence>
<organism evidence="7 8">
    <name type="scientific">Paenibacillus gyeongsangnamensis</name>
    <dbReference type="NCBI Taxonomy" id="3388067"/>
    <lineage>
        <taxon>Bacteria</taxon>
        <taxon>Bacillati</taxon>
        <taxon>Bacillota</taxon>
        <taxon>Bacilli</taxon>
        <taxon>Bacillales</taxon>
        <taxon>Paenibacillaceae</taxon>
        <taxon>Paenibacillus</taxon>
    </lineage>
</organism>
<comment type="function">
    <text evidence="3">Counteracts the endogenous Pycsar antiviral defense system. Phosphodiesterase that enables metal-dependent hydrolysis of host cyclic nucleotide Pycsar defense signals such as cCMP and cUMP.</text>
</comment>
<sequence length="437" mass="48933">MKDNNYKLEAAVWGGAGEHGRSCYFLKQDGLSVLLDCGVKKEGAGSYPLLLEEDVAELQAVFLSHAHEDHSMAIPFLYKLGYTGKVWMTRATAEQLPSYFTSWRNYVESHSAELPYQEEHIGSIRIAYLDEEVPPGEWLDIMPGLRVLWGKSGHLLGSVWLLLDMEGVLVFFSGDYSVESYLLTADWPSNFPVPSQRKVELSLIDAAYGIETEKQEAKLACLEKLAQTTFLQDGKLLLPVPPFGRGQDLLLWLTITFPDIRVMAEKEIADALEQMLHWTDWLKPGAERSIRELLEDNRICVAANPAERQAFLAQEGPCAILTVDGMMQSALAQWYYNKLRSNGRNTVILTGHLAPGSFARRLLEEGADAECRVEWIRYKVHQGINDARRMIDALDSTYTVLVHGKKSLTDEVAAVLAGERYQGIHSLSPGDSILITD</sequence>
<dbReference type="SMART" id="SM00849">
    <property type="entry name" value="Lactamase_B"/>
    <property type="match status" value="1"/>
</dbReference>
<dbReference type="Gene3D" id="3.60.15.10">
    <property type="entry name" value="Ribonuclease Z/Hydroxyacylglutathione hydrolase-like"/>
    <property type="match status" value="1"/>
</dbReference>
<evidence type="ECO:0000256" key="2">
    <source>
        <dbReference type="ARBA" id="ARBA00034221"/>
    </source>
</evidence>
<dbReference type="InterPro" id="IPR011108">
    <property type="entry name" value="RMMBL"/>
</dbReference>
<dbReference type="PANTHER" id="PTHR11203">
    <property type="entry name" value="CLEAVAGE AND POLYADENYLATION SPECIFICITY FACTOR FAMILY MEMBER"/>
    <property type="match status" value="1"/>
</dbReference>
<protein>
    <submittedName>
        <fullName evidence="7">MBL fold metallo-hydrolase</fullName>
    </submittedName>
</protein>
<evidence type="ECO:0000259" key="6">
    <source>
        <dbReference type="SMART" id="SM01027"/>
    </source>
</evidence>
<dbReference type="SUPFAM" id="SSF56281">
    <property type="entry name" value="Metallo-hydrolase/oxidoreductase"/>
    <property type="match status" value="1"/>
</dbReference>
<feature type="domain" description="Metallo-beta-lactamase" evidence="5">
    <location>
        <begin position="20"/>
        <end position="213"/>
    </location>
</feature>
<evidence type="ECO:0000256" key="3">
    <source>
        <dbReference type="ARBA" id="ARBA00034301"/>
    </source>
</evidence>
<comment type="caution">
    <text evidence="7">The sequence shown here is derived from an EMBL/GenBank/DDBJ whole genome shotgun (WGS) entry which is preliminary data.</text>
</comment>
<dbReference type="InterPro" id="IPR036866">
    <property type="entry name" value="RibonucZ/Hydroxyglut_hydro"/>
</dbReference>
<evidence type="ECO:0000259" key="5">
    <source>
        <dbReference type="SMART" id="SM00849"/>
    </source>
</evidence>
<feature type="domain" description="Beta-Casp" evidence="6">
    <location>
        <begin position="246"/>
        <end position="362"/>
    </location>
</feature>